<dbReference type="InterPro" id="IPR025269">
    <property type="entry name" value="SAM-like_dom"/>
</dbReference>
<evidence type="ECO:0000256" key="1">
    <source>
        <dbReference type="ARBA" id="ARBA00023125"/>
    </source>
</evidence>
<keyword evidence="5" id="KW-1185">Reference proteome</keyword>
<reference evidence="4 5" key="1">
    <citation type="journal article" date="2013" name="Int. J. Syst. Evol. Microbiol.">
        <title>Tumebacillus flagellatus sp. nov., an alpha-amylase/pullulanase-producing bacterium isolated from cassava wastewater.</title>
        <authorList>
            <person name="Wang Q."/>
            <person name="Xie N."/>
            <person name="Qin Y."/>
            <person name="Shen N."/>
            <person name="Zhu J."/>
            <person name="Mi H."/>
            <person name="Huang R."/>
        </authorList>
    </citation>
    <scope>NUCLEOTIDE SEQUENCE [LARGE SCALE GENOMIC DNA]</scope>
    <source>
        <strain evidence="4 5">GST4</strain>
    </source>
</reference>
<evidence type="ECO:0000256" key="2">
    <source>
        <dbReference type="PROSITE-ProRule" id="PRU01248"/>
    </source>
</evidence>
<dbReference type="PROSITE" id="PS51900">
    <property type="entry name" value="CB"/>
    <property type="match status" value="1"/>
</dbReference>
<dbReference type="InterPro" id="IPR010998">
    <property type="entry name" value="Integrase_recombinase_N"/>
</dbReference>
<comment type="caution">
    <text evidence="4">The sequence shown here is derived from an EMBL/GenBank/DDBJ whole genome shotgun (WGS) entry which is preliminary data.</text>
</comment>
<dbReference type="AlphaFoldDB" id="A0A074LNZ5"/>
<proteinExistence type="predicted"/>
<feature type="domain" description="Core-binding (CB)" evidence="3">
    <location>
        <begin position="28"/>
        <end position="105"/>
    </location>
</feature>
<sequence length="105" mass="12540">MYRATAAKRKGTRLNTAQSKQRKHIEVLTLVEIFERFMVQKRTEGLAIRTVEEYHQHFGYLLDYLTQDISCEEVTPDMFRGYIEWMLHDRGLSPVTINVRIRFFV</sequence>
<dbReference type="InterPro" id="IPR044068">
    <property type="entry name" value="CB"/>
</dbReference>
<keyword evidence="1 2" id="KW-0238">DNA-binding</keyword>
<accession>A0A074LNZ5</accession>
<dbReference type="Gene3D" id="1.10.150.130">
    <property type="match status" value="1"/>
</dbReference>
<evidence type="ECO:0000313" key="5">
    <source>
        <dbReference type="Proteomes" id="UP000027931"/>
    </source>
</evidence>
<protein>
    <recommendedName>
        <fullName evidence="3">Core-binding (CB) domain-containing protein</fullName>
    </recommendedName>
</protein>
<dbReference type="InterPro" id="IPR011010">
    <property type="entry name" value="DNA_brk_join_enz"/>
</dbReference>
<dbReference type="Pfam" id="PF13102">
    <property type="entry name" value="Phage_int_SAM_5"/>
    <property type="match status" value="1"/>
</dbReference>
<name>A0A074LNZ5_9BACL</name>
<dbReference type="Proteomes" id="UP000027931">
    <property type="component" value="Unassembled WGS sequence"/>
</dbReference>
<dbReference type="SUPFAM" id="SSF56349">
    <property type="entry name" value="DNA breaking-rejoining enzymes"/>
    <property type="match status" value="1"/>
</dbReference>
<dbReference type="STRING" id="1157490.EL26_16315"/>
<evidence type="ECO:0000259" key="3">
    <source>
        <dbReference type="PROSITE" id="PS51900"/>
    </source>
</evidence>
<gene>
    <name evidence="4" type="ORF">EL26_16315</name>
</gene>
<organism evidence="4 5">
    <name type="scientific">Tumebacillus flagellatus</name>
    <dbReference type="NCBI Taxonomy" id="1157490"/>
    <lineage>
        <taxon>Bacteria</taxon>
        <taxon>Bacillati</taxon>
        <taxon>Bacillota</taxon>
        <taxon>Bacilli</taxon>
        <taxon>Bacillales</taxon>
        <taxon>Alicyclobacillaceae</taxon>
        <taxon>Tumebacillus</taxon>
    </lineage>
</organism>
<dbReference type="EMBL" id="JMIR01000025">
    <property type="protein sequence ID" value="KEO82215.1"/>
    <property type="molecule type" value="Genomic_DNA"/>
</dbReference>
<dbReference type="OrthoDB" id="107900at2"/>
<evidence type="ECO:0000313" key="4">
    <source>
        <dbReference type="EMBL" id="KEO82215.1"/>
    </source>
</evidence>
<dbReference type="GO" id="GO:0003677">
    <property type="term" value="F:DNA binding"/>
    <property type="evidence" value="ECO:0007669"/>
    <property type="project" value="UniProtKB-UniRule"/>
</dbReference>
<dbReference type="RefSeq" id="WP_038090835.1">
    <property type="nucleotide sequence ID" value="NZ_JMIR01000025.1"/>
</dbReference>